<accession>A0ABY7EU50</accession>
<gene>
    <name evidence="1" type="ORF">MAR_027560</name>
</gene>
<dbReference type="EMBL" id="CP111019">
    <property type="protein sequence ID" value="WAR13380.1"/>
    <property type="molecule type" value="Genomic_DNA"/>
</dbReference>
<dbReference type="Proteomes" id="UP001164746">
    <property type="component" value="Chromosome 8"/>
</dbReference>
<evidence type="ECO:0000313" key="1">
    <source>
        <dbReference type="EMBL" id="WAR13380.1"/>
    </source>
</evidence>
<reference evidence="1" key="1">
    <citation type="submission" date="2022-11" db="EMBL/GenBank/DDBJ databases">
        <title>Centuries of genome instability and evolution in soft-shell clam transmissible cancer (bioRxiv).</title>
        <authorList>
            <person name="Hart S.F.M."/>
            <person name="Yonemitsu M.A."/>
            <person name="Giersch R.M."/>
            <person name="Beal B.F."/>
            <person name="Arriagada G."/>
            <person name="Davis B.W."/>
            <person name="Ostrander E.A."/>
            <person name="Goff S.P."/>
            <person name="Metzger M.J."/>
        </authorList>
    </citation>
    <scope>NUCLEOTIDE SEQUENCE</scope>
    <source>
        <strain evidence="1">MELC-2E11</strain>
        <tissue evidence="1">Siphon/mantle</tissue>
    </source>
</reference>
<name>A0ABY7EU50_MYAAR</name>
<proteinExistence type="predicted"/>
<keyword evidence="2" id="KW-1185">Reference proteome</keyword>
<evidence type="ECO:0000313" key="2">
    <source>
        <dbReference type="Proteomes" id="UP001164746"/>
    </source>
</evidence>
<sequence length="325" mass="37539">MTPLELTCLDVASEVVNGGENEVRQKLKYVDKTVKTSKKEAASQGEITFETPSLLTLFTTWSGKGDVNARTHNFTLRNWARLKPEVNPVLFIDDGYDATVAQRLGWKTHRIPKSSINGLPVLKDMFKVIKDTYKSTFYGYANSDILFTSNLVETLVHVYYDSFYSDNTTLVTGMRTNIVNLTEEEFSTQTTLLNAVSTRGQLYMTSAEDYFIYAAEYSWSDMPEFVVGLIAYDNWLVLNSRYREDHVIDASRTVTAAHHTVREPDYQSHFRENAQYNKVLFRKMMQFHVEPPYEKGFTNCIDKYTEFVDKKIEIRSRKLEDPCLF</sequence>
<protein>
    <submittedName>
        <fullName evidence="1">Uncharacterized protein</fullName>
    </submittedName>
</protein>
<organism evidence="1 2">
    <name type="scientific">Mya arenaria</name>
    <name type="common">Soft-shell clam</name>
    <dbReference type="NCBI Taxonomy" id="6604"/>
    <lineage>
        <taxon>Eukaryota</taxon>
        <taxon>Metazoa</taxon>
        <taxon>Spiralia</taxon>
        <taxon>Lophotrochozoa</taxon>
        <taxon>Mollusca</taxon>
        <taxon>Bivalvia</taxon>
        <taxon>Autobranchia</taxon>
        <taxon>Heteroconchia</taxon>
        <taxon>Euheterodonta</taxon>
        <taxon>Imparidentia</taxon>
        <taxon>Neoheterodontei</taxon>
        <taxon>Myida</taxon>
        <taxon>Myoidea</taxon>
        <taxon>Myidae</taxon>
        <taxon>Mya</taxon>
    </lineage>
</organism>